<keyword evidence="6" id="KW-0969">Cilium</keyword>
<dbReference type="GO" id="GO:0005737">
    <property type="term" value="C:cytoplasm"/>
    <property type="evidence" value="ECO:0007669"/>
    <property type="project" value="UniProtKB-SubCell"/>
</dbReference>
<feature type="domain" description="Dynein axonemal assembly factor 11-like CS" evidence="10">
    <location>
        <begin position="244"/>
        <end position="364"/>
    </location>
</feature>
<keyword evidence="4" id="KW-0433">Leucine-rich repeat</keyword>
<keyword evidence="12" id="KW-1185">Reference proteome</keyword>
<dbReference type="OrthoDB" id="10250990at2759"/>
<evidence type="ECO:0000256" key="5">
    <source>
        <dbReference type="ARBA" id="ARBA00022737"/>
    </source>
</evidence>
<keyword evidence="7" id="KW-0966">Cell projection</keyword>
<dbReference type="GO" id="GO:0005929">
    <property type="term" value="C:cilium"/>
    <property type="evidence" value="ECO:0007669"/>
    <property type="project" value="UniProtKB-SubCell"/>
</dbReference>
<dbReference type="PANTHER" id="PTHR18849:SF0">
    <property type="entry name" value="CILIA- AND FLAGELLA-ASSOCIATED PROTEIN 410-RELATED"/>
    <property type="match status" value="1"/>
</dbReference>
<dbReference type="Pfam" id="PF23602">
    <property type="entry name" value="CS_DNAAF11_C"/>
    <property type="match status" value="1"/>
</dbReference>
<comment type="similarity">
    <text evidence="8">Belongs to the tilB family.</text>
</comment>
<dbReference type="PANTHER" id="PTHR18849">
    <property type="entry name" value="LEUCINE RICH REPEAT PROTEIN"/>
    <property type="match status" value="1"/>
</dbReference>
<keyword evidence="5" id="KW-0677">Repeat</keyword>
<evidence type="ECO:0000256" key="6">
    <source>
        <dbReference type="ARBA" id="ARBA00023069"/>
    </source>
</evidence>
<evidence type="ECO:0000256" key="7">
    <source>
        <dbReference type="ARBA" id="ARBA00023273"/>
    </source>
</evidence>
<evidence type="ECO:0000256" key="3">
    <source>
        <dbReference type="ARBA" id="ARBA00022490"/>
    </source>
</evidence>
<dbReference type="SMART" id="SM00365">
    <property type="entry name" value="LRR_SD22"/>
    <property type="match status" value="4"/>
</dbReference>
<dbReference type="EMBL" id="CAJFCJ010000019">
    <property type="protein sequence ID" value="CAD5123199.1"/>
    <property type="molecule type" value="Genomic_DNA"/>
</dbReference>
<dbReference type="GO" id="GO:0036158">
    <property type="term" value="P:outer dynein arm assembly"/>
    <property type="evidence" value="ECO:0007669"/>
    <property type="project" value="TreeGrafter"/>
</dbReference>
<feature type="region of interest" description="Disordered" evidence="9">
    <location>
        <begin position="243"/>
        <end position="273"/>
    </location>
</feature>
<gene>
    <name evidence="11" type="ORF">DGYR_LOCUS10903</name>
</gene>
<dbReference type="Gene3D" id="3.80.10.10">
    <property type="entry name" value="Ribonuclease Inhibitor"/>
    <property type="match status" value="1"/>
</dbReference>
<proteinExistence type="inferred from homology"/>
<evidence type="ECO:0000256" key="1">
    <source>
        <dbReference type="ARBA" id="ARBA00004138"/>
    </source>
</evidence>
<keyword evidence="3" id="KW-0963">Cytoplasm</keyword>
<feature type="region of interest" description="Disordered" evidence="9">
    <location>
        <begin position="176"/>
        <end position="215"/>
    </location>
</feature>
<comment type="caution">
    <text evidence="11">The sequence shown here is derived from an EMBL/GenBank/DDBJ whole genome shotgun (WGS) entry which is preliminary data.</text>
</comment>
<comment type="subcellular location">
    <subcellularLocation>
        <location evidence="1">Cell projection</location>
        <location evidence="1">Cilium</location>
    </subcellularLocation>
    <subcellularLocation>
        <location evidence="2">Cytoplasm</location>
    </subcellularLocation>
</comment>
<name>A0A7I8W4N2_9ANNE</name>
<dbReference type="Pfam" id="PF14580">
    <property type="entry name" value="LRR_9"/>
    <property type="match status" value="1"/>
</dbReference>
<accession>A0A7I8W4N2</accession>
<dbReference type="InterPro" id="IPR032675">
    <property type="entry name" value="LRR_dom_sf"/>
</dbReference>
<dbReference type="SUPFAM" id="SSF52058">
    <property type="entry name" value="L domain-like"/>
    <property type="match status" value="1"/>
</dbReference>
<dbReference type="PROSITE" id="PS51450">
    <property type="entry name" value="LRR"/>
    <property type="match status" value="3"/>
</dbReference>
<evidence type="ECO:0000256" key="9">
    <source>
        <dbReference type="SAM" id="MobiDB-lite"/>
    </source>
</evidence>
<dbReference type="InterPro" id="IPR001611">
    <property type="entry name" value="Leu-rich_rpt"/>
</dbReference>
<organism evidence="11 12">
    <name type="scientific">Dimorphilus gyrociliatus</name>
    <dbReference type="NCBI Taxonomy" id="2664684"/>
    <lineage>
        <taxon>Eukaryota</taxon>
        <taxon>Metazoa</taxon>
        <taxon>Spiralia</taxon>
        <taxon>Lophotrochozoa</taxon>
        <taxon>Annelida</taxon>
        <taxon>Polychaeta</taxon>
        <taxon>Polychaeta incertae sedis</taxon>
        <taxon>Dinophilidae</taxon>
        <taxon>Dimorphilus</taxon>
    </lineage>
</organism>
<evidence type="ECO:0000256" key="8">
    <source>
        <dbReference type="ARBA" id="ARBA00049982"/>
    </source>
</evidence>
<dbReference type="InterPro" id="IPR056496">
    <property type="entry name" value="CS_DNAAF11_C"/>
</dbReference>
<dbReference type="FunFam" id="3.80.10.10:FF:000052">
    <property type="entry name" value="Leucine rich repeat containing 6"/>
    <property type="match status" value="1"/>
</dbReference>
<evidence type="ECO:0000313" key="11">
    <source>
        <dbReference type="EMBL" id="CAD5123199.1"/>
    </source>
</evidence>
<dbReference type="Proteomes" id="UP000549394">
    <property type="component" value="Unassembled WGS sequence"/>
</dbReference>
<evidence type="ECO:0000256" key="4">
    <source>
        <dbReference type="ARBA" id="ARBA00022614"/>
    </source>
</evidence>
<dbReference type="AlphaFoldDB" id="A0A7I8W4N2"/>
<evidence type="ECO:0000256" key="2">
    <source>
        <dbReference type="ARBA" id="ARBA00004496"/>
    </source>
</evidence>
<protein>
    <submittedName>
        <fullName evidence="11">DgyrCDS11561</fullName>
    </submittedName>
</protein>
<evidence type="ECO:0000259" key="10">
    <source>
        <dbReference type="Pfam" id="PF23602"/>
    </source>
</evidence>
<reference evidence="11 12" key="1">
    <citation type="submission" date="2020-08" db="EMBL/GenBank/DDBJ databases">
        <authorList>
            <person name="Hejnol A."/>
        </authorList>
    </citation>
    <scope>NUCLEOTIDE SEQUENCE [LARGE SCALE GENOMIC DNA]</scope>
</reference>
<sequence length="442" mass="51740">MVQITEDLIRKRAEHNECCLSNLEEVSLHQQDIEKIEHIDKWCRELKILYLQSNLIPKIENVGRLKKLQYLNLALNNVERIENLEGCEDLQKLDLTVNFIGELTSIEGLKKNIHLKEMYLTGNPCTEYHGYREYVVGTLTQLKTLDGIAIEKSERILALQNLQQTKSGIIEQQRIYQKKREKEKNKKKKPNTDWYTDIDNAHLSRQDEEEDEGVQIEELDDEEFHKKEEEFWNEKVPFTPESRVRVHEHMKSVKKRDEKRSQNDQEEKREKRLTAEDGRILNVNDAKVEFSLIDDEENNQFLLDVAVFKYMDTSLCDVDVQPNYVKVTLKGRVLQLVLTEEVKPDSSSAKRSQTTGHLLITMPKVNGIVKPKVKKDKNTRNNKKEEKPKTSQFLEFEEKKLLDYKNIVNSAKDIPKAAKQVEIIERENSETFVDDPDVPPLI</sequence>
<evidence type="ECO:0000313" key="12">
    <source>
        <dbReference type="Proteomes" id="UP000549394"/>
    </source>
</evidence>